<organism evidence="2">
    <name type="scientific">Anopheles darlingi</name>
    <name type="common">Mosquito</name>
    <dbReference type="NCBI Taxonomy" id="43151"/>
    <lineage>
        <taxon>Eukaryota</taxon>
        <taxon>Metazoa</taxon>
        <taxon>Ecdysozoa</taxon>
        <taxon>Arthropoda</taxon>
        <taxon>Hexapoda</taxon>
        <taxon>Insecta</taxon>
        <taxon>Pterygota</taxon>
        <taxon>Neoptera</taxon>
        <taxon>Endopterygota</taxon>
        <taxon>Diptera</taxon>
        <taxon>Nematocera</taxon>
        <taxon>Culicoidea</taxon>
        <taxon>Culicidae</taxon>
        <taxon>Anophelinae</taxon>
        <taxon>Anopheles</taxon>
    </lineage>
</organism>
<reference evidence="2" key="1">
    <citation type="submission" date="2018-01" db="EMBL/GenBank/DDBJ databases">
        <title>An insight into the sialome of Amazonian anophelines.</title>
        <authorList>
            <person name="Ribeiro J.M."/>
            <person name="Scarpassa V."/>
            <person name="Calvo E."/>
        </authorList>
    </citation>
    <scope>NUCLEOTIDE SEQUENCE</scope>
</reference>
<feature type="signal peptide" evidence="1">
    <location>
        <begin position="1"/>
        <end position="29"/>
    </location>
</feature>
<evidence type="ECO:0000313" key="2">
    <source>
        <dbReference type="EMBL" id="MBW79473.1"/>
    </source>
</evidence>
<dbReference type="EMBL" id="GGFL01015295">
    <property type="protein sequence ID" value="MBW79473.1"/>
    <property type="molecule type" value="Transcribed_RNA"/>
</dbReference>
<dbReference type="AlphaFoldDB" id="A0A2M4DPH4"/>
<protein>
    <submittedName>
        <fullName evidence="2">Putative secreted protein</fullName>
    </submittedName>
</protein>
<feature type="chain" id="PRO_5014869754" evidence="1">
    <location>
        <begin position="30"/>
        <end position="115"/>
    </location>
</feature>
<sequence length="115" mass="12491">MSGAAGVGGLLFCLLFFFTFSFLFSPISPIWPPSSSCLPASRHFSYNYTWGRGAGSSFSYDPPPKTSTDTHTYVRARARTIAYPCALSSSTTTLHAPFVGANGRRRTNSVWPALN</sequence>
<evidence type="ECO:0000256" key="1">
    <source>
        <dbReference type="SAM" id="SignalP"/>
    </source>
</evidence>
<accession>A0A2M4DPH4</accession>
<name>A0A2M4DPH4_ANODA</name>
<proteinExistence type="predicted"/>
<keyword evidence="1" id="KW-0732">Signal</keyword>